<dbReference type="PROSITE" id="PS00221">
    <property type="entry name" value="MIP"/>
    <property type="match status" value="1"/>
</dbReference>
<name>A0A672J5G7_SALFA</name>
<evidence type="ECO:0000256" key="7">
    <source>
        <dbReference type="ARBA" id="ARBA00033993"/>
    </source>
</evidence>
<dbReference type="GO" id="GO:0015204">
    <property type="term" value="F:urea transmembrane transporter activity"/>
    <property type="evidence" value="ECO:0007669"/>
    <property type="project" value="TreeGrafter"/>
</dbReference>
<evidence type="ECO:0000256" key="2">
    <source>
        <dbReference type="ARBA" id="ARBA00006175"/>
    </source>
</evidence>
<dbReference type="OMA" id="SANCGCA"/>
<comment type="catalytic activity">
    <reaction evidence="8">
        <text>H2O(in) = H2O(out)</text>
        <dbReference type="Rhea" id="RHEA:29667"/>
        <dbReference type="ChEBI" id="CHEBI:15377"/>
    </reaction>
</comment>
<accession>A0A672J5G7</accession>
<organism evidence="12 13">
    <name type="scientific">Salarias fasciatus</name>
    <name type="common">Jewelled blenny</name>
    <name type="synonym">Blennius fasciatus</name>
    <dbReference type="NCBI Taxonomy" id="181472"/>
    <lineage>
        <taxon>Eukaryota</taxon>
        <taxon>Metazoa</taxon>
        <taxon>Chordata</taxon>
        <taxon>Craniata</taxon>
        <taxon>Vertebrata</taxon>
        <taxon>Euteleostomi</taxon>
        <taxon>Actinopterygii</taxon>
        <taxon>Neopterygii</taxon>
        <taxon>Teleostei</taxon>
        <taxon>Neoteleostei</taxon>
        <taxon>Acanthomorphata</taxon>
        <taxon>Ovalentaria</taxon>
        <taxon>Blenniimorphae</taxon>
        <taxon>Blenniiformes</taxon>
        <taxon>Blennioidei</taxon>
        <taxon>Blenniidae</taxon>
        <taxon>Salariinae</taxon>
        <taxon>Salarias</taxon>
    </lineage>
</organism>
<dbReference type="PANTHER" id="PTHR43829:SF20">
    <property type="entry name" value="AQUAPORIN 10"/>
    <property type="match status" value="1"/>
</dbReference>
<evidence type="ECO:0000256" key="1">
    <source>
        <dbReference type="ARBA" id="ARBA00004141"/>
    </source>
</evidence>
<dbReference type="Pfam" id="PF00230">
    <property type="entry name" value="MIP"/>
    <property type="match status" value="1"/>
</dbReference>
<dbReference type="GO" id="GO:0016323">
    <property type="term" value="C:basolateral plasma membrane"/>
    <property type="evidence" value="ECO:0007669"/>
    <property type="project" value="TreeGrafter"/>
</dbReference>
<dbReference type="GO" id="GO:0015254">
    <property type="term" value="F:glycerol channel activity"/>
    <property type="evidence" value="ECO:0007669"/>
    <property type="project" value="TreeGrafter"/>
</dbReference>
<keyword evidence="4 10" id="KW-0812">Transmembrane</keyword>
<evidence type="ECO:0000256" key="9">
    <source>
        <dbReference type="ARBA" id="ARBA00049405"/>
    </source>
</evidence>
<dbReference type="GO" id="GO:0015250">
    <property type="term" value="F:water channel activity"/>
    <property type="evidence" value="ECO:0007669"/>
    <property type="project" value="TreeGrafter"/>
</dbReference>
<reference evidence="12" key="3">
    <citation type="submission" date="2025-09" db="UniProtKB">
        <authorList>
            <consortium name="Ensembl"/>
        </authorList>
    </citation>
    <scope>IDENTIFICATION</scope>
</reference>
<keyword evidence="6 11" id="KW-0472">Membrane</keyword>
<keyword evidence="3 10" id="KW-0813">Transport</keyword>
<dbReference type="Proteomes" id="UP000472267">
    <property type="component" value="Chromosome 11"/>
</dbReference>
<dbReference type="InterPro" id="IPR050363">
    <property type="entry name" value="MIP/Aquaporin"/>
</dbReference>
<keyword evidence="5 11" id="KW-1133">Transmembrane helix</keyword>
<evidence type="ECO:0000313" key="13">
    <source>
        <dbReference type="Proteomes" id="UP000472267"/>
    </source>
</evidence>
<evidence type="ECO:0000313" key="12">
    <source>
        <dbReference type="Ensembl" id="ENSSFAP00005049468.1"/>
    </source>
</evidence>
<dbReference type="PRINTS" id="PR00783">
    <property type="entry name" value="MINTRINSICP"/>
</dbReference>
<dbReference type="InterPro" id="IPR023271">
    <property type="entry name" value="Aquaporin-like"/>
</dbReference>
<keyword evidence="13" id="KW-1185">Reference proteome</keyword>
<comment type="subcellular location">
    <subcellularLocation>
        <location evidence="1">Membrane</location>
        <topology evidence="1">Multi-pass membrane protein</topology>
    </subcellularLocation>
</comment>
<dbReference type="PANTHER" id="PTHR43829">
    <property type="entry name" value="AQUAPORIN OR AQUAGLYCEROPORIN RELATED"/>
    <property type="match status" value="1"/>
</dbReference>
<evidence type="ECO:0000256" key="3">
    <source>
        <dbReference type="ARBA" id="ARBA00022448"/>
    </source>
</evidence>
<reference evidence="12" key="2">
    <citation type="submission" date="2025-08" db="UniProtKB">
        <authorList>
            <consortium name="Ensembl"/>
        </authorList>
    </citation>
    <scope>IDENTIFICATION</scope>
</reference>
<dbReference type="InParanoid" id="A0A672J5G7"/>
<feature type="transmembrane region" description="Helical" evidence="11">
    <location>
        <begin position="133"/>
        <end position="150"/>
    </location>
</feature>
<dbReference type="InterPro" id="IPR000425">
    <property type="entry name" value="MIP"/>
</dbReference>
<evidence type="ECO:0000256" key="4">
    <source>
        <dbReference type="ARBA" id="ARBA00022692"/>
    </source>
</evidence>
<protein>
    <submittedName>
        <fullName evidence="12">Aquaporin 10a</fullName>
    </submittedName>
</protein>
<feature type="transmembrane region" description="Helical" evidence="11">
    <location>
        <begin position="73"/>
        <end position="95"/>
    </location>
</feature>
<evidence type="ECO:0000256" key="6">
    <source>
        <dbReference type="ARBA" id="ARBA00023136"/>
    </source>
</evidence>
<evidence type="ECO:0000256" key="8">
    <source>
        <dbReference type="ARBA" id="ARBA00034651"/>
    </source>
</evidence>
<feature type="transmembrane region" description="Helical" evidence="11">
    <location>
        <begin position="30"/>
        <end position="52"/>
    </location>
</feature>
<comment type="catalytic activity">
    <reaction evidence="7">
        <text>urea(in) = urea(out)</text>
        <dbReference type="Rhea" id="RHEA:32799"/>
        <dbReference type="ChEBI" id="CHEBI:16199"/>
    </reaction>
</comment>
<evidence type="ECO:0000256" key="11">
    <source>
        <dbReference type="SAM" id="Phobius"/>
    </source>
</evidence>
<evidence type="ECO:0000256" key="10">
    <source>
        <dbReference type="RuleBase" id="RU000477"/>
    </source>
</evidence>
<feature type="transmembrane region" description="Helical" evidence="11">
    <location>
        <begin position="162"/>
        <end position="180"/>
    </location>
</feature>
<dbReference type="InterPro" id="IPR022357">
    <property type="entry name" value="MIP_CS"/>
</dbReference>
<reference evidence="12" key="1">
    <citation type="submission" date="2019-06" db="EMBL/GenBank/DDBJ databases">
        <authorList>
            <consortium name="Wellcome Sanger Institute Data Sharing"/>
        </authorList>
    </citation>
    <scope>NUCLEOTIDE SEQUENCE [LARGE SCALE GENOMIC DNA]</scope>
</reference>
<evidence type="ECO:0000256" key="5">
    <source>
        <dbReference type="ARBA" id="ARBA00022989"/>
    </source>
</evidence>
<dbReference type="Ensembl" id="ENSSFAT00005051095.1">
    <property type="protein sequence ID" value="ENSSFAP00005049468.1"/>
    <property type="gene ID" value="ENSSFAG00005023930.1"/>
</dbReference>
<dbReference type="AlphaFoldDB" id="A0A672J5G7"/>
<comment type="similarity">
    <text evidence="2 10">Belongs to the MIP/aquaporin (TC 1.A.8) family.</text>
</comment>
<dbReference type="SUPFAM" id="SSF81338">
    <property type="entry name" value="Aquaporin-like"/>
    <property type="match status" value="1"/>
</dbReference>
<sequence length="247" mass="26099">MSPLSAMQLFGLATVAQVRTSRFTKGDAMAPSMAFAVGVTSAMYLCKGVSGANLNPSVTFSFCVMGKMPWRKLAPYSLSQLLGAYVAAGIVYLVYYDAIMDYSGGVLTVTGPNETASIFATYPSEYLSLENGFLDQVVGTAMLMLCILGLGEQRNTPVPEGLIPVVVGIVVFGLSISLSANCGCAINPARDLGPRLFTLSAGYGTEVFTMNAQYSSGETWSSTITEAASKEEEAVLLSTQSGKYTAW</sequence>
<dbReference type="Gene3D" id="1.20.1080.10">
    <property type="entry name" value="Glycerol uptake facilitator protein"/>
    <property type="match status" value="1"/>
</dbReference>
<proteinExistence type="inferred from homology"/>
<comment type="catalytic activity">
    <reaction evidence="9">
        <text>glycerol(in) = glycerol(out)</text>
        <dbReference type="Rhea" id="RHEA:29675"/>
        <dbReference type="ChEBI" id="CHEBI:17754"/>
    </reaction>
</comment>